<protein>
    <submittedName>
        <fullName evidence="4">Uncharacterized protein</fullName>
    </submittedName>
</protein>
<keyword evidence="2" id="KW-0804">Transcription</keyword>
<keyword evidence="1" id="KW-0805">Transcription regulation</keyword>
<dbReference type="Proteomes" id="UP000807115">
    <property type="component" value="Chromosome 7"/>
</dbReference>
<proteinExistence type="inferred from homology"/>
<accession>A0A921UAT7</accession>
<evidence type="ECO:0000256" key="2">
    <source>
        <dbReference type="ARBA" id="ARBA00023163"/>
    </source>
</evidence>
<dbReference type="PROSITE" id="PS50985">
    <property type="entry name" value="GRAS"/>
    <property type="match status" value="1"/>
</dbReference>
<reference evidence="4" key="2">
    <citation type="submission" date="2020-10" db="EMBL/GenBank/DDBJ databases">
        <authorList>
            <person name="Cooper E.A."/>
            <person name="Brenton Z.W."/>
            <person name="Flinn B.S."/>
            <person name="Jenkins J."/>
            <person name="Shu S."/>
            <person name="Flowers D."/>
            <person name="Luo F."/>
            <person name="Wang Y."/>
            <person name="Xia P."/>
            <person name="Barry K."/>
            <person name="Daum C."/>
            <person name="Lipzen A."/>
            <person name="Yoshinaga Y."/>
            <person name="Schmutz J."/>
            <person name="Saski C."/>
            <person name="Vermerris W."/>
            <person name="Kresovich S."/>
        </authorList>
    </citation>
    <scope>NUCLEOTIDE SEQUENCE</scope>
</reference>
<dbReference type="EMBL" id="CM027686">
    <property type="protein sequence ID" value="KAG0524638.1"/>
    <property type="molecule type" value="Genomic_DNA"/>
</dbReference>
<sequence>MAGEAVMSNSKEAQRQKAAMRTRLRLAHCFVEALEAREVAAARWDAVRVGRDPDMVLVVDSLFKLETLANDNLVMDRASPLDSILGDIRRMRQAMFTHSVINGLCGNLFLTRFREALFDVLDAMLPRGSEQCRVLEQDVCVVNVVT</sequence>
<dbReference type="AlphaFoldDB" id="A0A921UAT7"/>
<reference evidence="4" key="1">
    <citation type="journal article" date="2019" name="BMC Genomics">
        <title>A new reference genome for Sorghum bicolor reveals high levels of sequence similarity between sweet and grain genotypes: implications for the genetics of sugar metabolism.</title>
        <authorList>
            <person name="Cooper E.A."/>
            <person name="Brenton Z.W."/>
            <person name="Flinn B.S."/>
            <person name="Jenkins J."/>
            <person name="Shu S."/>
            <person name="Flowers D."/>
            <person name="Luo F."/>
            <person name="Wang Y."/>
            <person name="Xia P."/>
            <person name="Barry K."/>
            <person name="Daum C."/>
            <person name="Lipzen A."/>
            <person name="Yoshinaga Y."/>
            <person name="Schmutz J."/>
            <person name="Saski C."/>
            <person name="Vermerris W."/>
            <person name="Kresovich S."/>
        </authorList>
    </citation>
    <scope>NUCLEOTIDE SEQUENCE</scope>
</reference>
<evidence type="ECO:0000256" key="1">
    <source>
        <dbReference type="ARBA" id="ARBA00023015"/>
    </source>
</evidence>
<comment type="caution">
    <text evidence="4">The sequence shown here is derived from an EMBL/GenBank/DDBJ whole genome shotgun (WGS) entry which is preliminary data.</text>
</comment>
<organism evidence="4 5">
    <name type="scientific">Sorghum bicolor</name>
    <name type="common">Sorghum</name>
    <name type="synonym">Sorghum vulgare</name>
    <dbReference type="NCBI Taxonomy" id="4558"/>
    <lineage>
        <taxon>Eukaryota</taxon>
        <taxon>Viridiplantae</taxon>
        <taxon>Streptophyta</taxon>
        <taxon>Embryophyta</taxon>
        <taxon>Tracheophyta</taxon>
        <taxon>Spermatophyta</taxon>
        <taxon>Magnoliopsida</taxon>
        <taxon>Liliopsida</taxon>
        <taxon>Poales</taxon>
        <taxon>Poaceae</taxon>
        <taxon>PACMAD clade</taxon>
        <taxon>Panicoideae</taxon>
        <taxon>Andropogonodae</taxon>
        <taxon>Andropogoneae</taxon>
        <taxon>Sorghinae</taxon>
        <taxon>Sorghum</taxon>
    </lineage>
</organism>
<name>A0A921UAT7_SORBI</name>
<evidence type="ECO:0000256" key="3">
    <source>
        <dbReference type="PROSITE-ProRule" id="PRU01191"/>
    </source>
</evidence>
<evidence type="ECO:0000313" key="5">
    <source>
        <dbReference type="Proteomes" id="UP000807115"/>
    </source>
</evidence>
<gene>
    <name evidence="4" type="ORF">BDA96_07G228800</name>
</gene>
<comment type="similarity">
    <text evidence="3">Belongs to the GRAS family.</text>
</comment>
<evidence type="ECO:0000313" key="4">
    <source>
        <dbReference type="EMBL" id="KAG0524638.1"/>
    </source>
</evidence>
<dbReference type="InterPro" id="IPR005202">
    <property type="entry name" value="TF_GRAS"/>
</dbReference>
<comment type="caution">
    <text evidence="3">Lacks conserved residue(s) required for the propagation of feature annotation.</text>
</comment>